<dbReference type="EMBL" id="CP079216">
    <property type="protein sequence ID" value="QXT64198.1"/>
    <property type="molecule type" value="Genomic_DNA"/>
</dbReference>
<dbReference type="Proteomes" id="UP000824504">
    <property type="component" value="Chromosome"/>
</dbReference>
<organism evidence="1 2">
    <name type="scientific">Tessaracoccus palaemonis</name>
    <dbReference type="NCBI Taxonomy" id="2829499"/>
    <lineage>
        <taxon>Bacteria</taxon>
        <taxon>Bacillati</taxon>
        <taxon>Actinomycetota</taxon>
        <taxon>Actinomycetes</taxon>
        <taxon>Propionibacteriales</taxon>
        <taxon>Propionibacteriaceae</taxon>
        <taxon>Tessaracoccus</taxon>
    </lineage>
</organism>
<dbReference type="RefSeq" id="WP_219084121.1">
    <property type="nucleotide sequence ID" value="NZ_CP079216.1"/>
</dbReference>
<gene>
    <name evidence="1" type="ORF">KDB89_07080</name>
</gene>
<keyword evidence="2" id="KW-1185">Reference proteome</keyword>
<protein>
    <submittedName>
        <fullName evidence="1">Uncharacterized protein</fullName>
    </submittedName>
</protein>
<accession>A0ABX8SQ04</accession>
<proteinExistence type="predicted"/>
<sequence length="56" mass="6536">MKLDPALPWDTLLNRVLQSWRDTSHRESRWPYYEGVPMCEGCASDRYVAIAMAHDP</sequence>
<evidence type="ECO:0000313" key="1">
    <source>
        <dbReference type="EMBL" id="QXT64198.1"/>
    </source>
</evidence>
<reference evidence="1 2" key="1">
    <citation type="submission" date="2021-07" db="EMBL/GenBank/DDBJ databases">
        <title>complete genome sequencing of Tessaracoccus sp.J1M15.</title>
        <authorList>
            <person name="Bae J.-W."/>
            <person name="Kim D.-y."/>
        </authorList>
    </citation>
    <scope>NUCLEOTIDE SEQUENCE [LARGE SCALE GENOMIC DNA]</scope>
    <source>
        <strain evidence="1 2">J1M15</strain>
    </source>
</reference>
<evidence type="ECO:0000313" key="2">
    <source>
        <dbReference type="Proteomes" id="UP000824504"/>
    </source>
</evidence>
<name>A0ABX8SQ04_9ACTN</name>